<dbReference type="AlphaFoldDB" id="H6SPJ7"/>
<dbReference type="EC" id="3.4.23.36" evidence="2"/>
<accession>H6SPJ7</accession>
<dbReference type="KEGG" id="rpm:RSPPHO_02896"/>
<feature type="transmembrane region" description="Helical" evidence="1">
    <location>
        <begin position="12"/>
        <end position="30"/>
    </location>
</feature>
<dbReference type="Proteomes" id="UP000033220">
    <property type="component" value="Chromosome DSM 122"/>
</dbReference>
<keyword evidence="1" id="KW-0472">Membrane</keyword>
<dbReference type="eggNOG" id="COG0597">
    <property type="taxonomic scope" value="Bacteria"/>
</dbReference>
<protein>
    <submittedName>
        <fullName evidence="2">Lipoprotein signal peptidase</fullName>
        <ecNumber evidence="2">3.4.23.36</ecNumber>
    </submittedName>
</protein>
<reference evidence="2 3" key="1">
    <citation type="submission" date="2012-02" db="EMBL/GenBank/DDBJ databases">
        <title>Shotgun genome sequence of Phaeospirillum photometricum DSM 122.</title>
        <authorList>
            <person name="Duquesne K."/>
            <person name="Sturgis J."/>
        </authorList>
    </citation>
    <scope>NUCLEOTIDE SEQUENCE [LARGE SCALE GENOMIC DNA]</scope>
    <source>
        <strain evidence="3">DSM122</strain>
    </source>
</reference>
<name>H6SPJ7_PARPM</name>
<dbReference type="GO" id="GO:0004190">
    <property type="term" value="F:aspartic-type endopeptidase activity"/>
    <property type="evidence" value="ECO:0007669"/>
    <property type="project" value="UniProtKB-EC"/>
</dbReference>
<gene>
    <name evidence="2" type="ORF">RSPPHO_02896</name>
</gene>
<evidence type="ECO:0000256" key="1">
    <source>
        <dbReference type="SAM" id="Phobius"/>
    </source>
</evidence>
<evidence type="ECO:0000313" key="3">
    <source>
        <dbReference type="Proteomes" id="UP000033220"/>
    </source>
</evidence>
<proteinExistence type="predicted"/>
<dbReference type="HOGENOM" id="CLU_2938766_0_0_5"/>
<keyword evidence="2" id="KW-0378">Hydrolase</keyword>
<keyword evidence="3" id="KW-1185">Reference proteome</keyword>
<sequence length="60" mass="6643">MRGLGAALLRRRLASGLGVAGILMGLDQLLKTWILDVVMNPPRVLEITPFFNLVLVWNRG</sequence>
<keyword evidence="2" id="KW-0449">Lipoprotein</keyword>
<evidence type="ECO:0000313" key="2">
    <source>
        <dbReference type="EMBL" id="CCG09522.1"/>
    </source>
</evidence>
<dbReference type="EMBL" id="HE663493">
    <property type="protein sequence ID" value="CCG09522.1"/>
    <property type="molecule type" value="Genomic_DNA"/>
</dbReference>
<keyword evidence="1" id="KW-1133">Transmembrane helix</keyword>
<organism evidence="2 3">
    <name type="scientific">Pararhodospirillum photometricum DSM 122</name>
    <dbReference type="NCBI Taxonomy" id="1150469"/>
    <lineage>
        <taxon>Bacteria</taxon>
        <taxon>Pseudomonadati</taxon>
        <taxon>Pseudomonadota</taxon>
        <taxon>Alphaproteobacteria</taxon>
        <taxon>Rhodospirillales</taxon>
        <taxon>Rhodospirillaceae</taxon>
        <taxon>Pararhodospirillum</taxon>
    </lineage>
</organism>
<keyword evidence="1" id="KW-0812">Transmembrane</keyword>
<dbReference type="STRING" id="1150469.RSPPHO_02896"/>
<dbReference type="RefSeq" id="WP_014416151.1">
    <property type="nucleotide sequence ID" value="NC_017059.1"/>
</dbReference>
<dbReference type="PATRIC" id="fig|1150469.3.peg.3269"/>